<evidence type="ECO:0000256" key="1">
    <source>
        <dbReference type="SAM" id="MobiDB-lite"/>
    </source>
</evidence>
<dbReference type="Proteomes" id="UP000588586">
    <property type="component" value="Unassembled WGS sequence"/>
</dbReference>
<dbReference type="InterPro" id="IPR008687">
    <property type="entry name" value="MobC"/>
</dbReference>
<dbReference type="EMBL" id="JABEPQ010000008">
    <property type="protein sequence ID" value="NNM48262.1"/>
    <property type="molecule type" value="Genomic_DNA"/>
</dbReference>
<sequence length="135" mass="14527">MSEDAEGREPGRSAARRRRVEGGRHHRHVVRVTPEEEAQLLALALRYRVSVPKLLVDSALAGGSEVAASNASVRHALITELFGLHRLLANVANNVNQMTKALHATGELPPQTGEVLAAARRTAEKIDDVIDGLSS</sequence>
<proteinExistence type="predicted"/>
<feature type="domain" description="Bacterial mobilisation" evidence="2">
    <location>
        <begin position="88"/>
        <end position="127"/>
    </location>
</feature>
<comment type="caution">
    <text evidence="3">The sequence shown here is derived from an EMBL/GenBank/DDBJ whole genome shotgun (WGS) entry which is preliminary data.</text>
</comment>
<evidence type="ECO:0000313" key="4">
    <source>
        <dbReference type="Proteomes" id="UP000588586"/>
    </source>
</evidence>
<dbReference type="RefSeq" id="WP_171245385.1">
    <property type="nucleotide sequence ID" value="NZ_JABEPQ010000008.1"/>
</dbReference>
<dbReference type="AlphaFoldDB" id="A0A849HLM9"/>
<dbReference type="Pfam" id="PF05713">
    <property type="entry name" value="MobC"/>
    <property type="match status" value="1"/>
</dbReference>
<gene>
    <name evidence="3" type="primary">mobC</name>
    <name evidence="3" type="ORF">HJG52_19935</name>
</gene>
<feature type="region of interest" description="Disordered" evidence="1">
    <location>
        <begin position="1"/>
        <end position="26"/>
    </location>
</feature>
<feature type="compositionally biased region" description="Basic and acidic residues" evidence="1">
    <location>
        <begin position="1"/>
        <end position="11"/>
    </location>
</feature>
<protein>
    <submittedName>
        <fullName evidence="3">Plasmid mobilization relaxosome protein MobC</fullName>
    </submittedName>
</protein>
<organism evidence="3 4">
    <name type="scientific">Knoellia koreensis</name>
    <dbReference type="NCBI Taxonomy" id="2730921"/>
    <lineage>
        <taxon>Bacteria</taxon>
        <taxon>Bacillati</taxon>
        <taxon>Actinomycetota</taxon>
        <taxon>Actinomycetes</taxon>
        <taxon>Micrococcales</taxon>
        <taxon>Intrasporangiaceae</taxon>
        <taxon>Knoellia</taxon>
    </lineage>
</organism>
<keyword evidence="4" id="KW-1185">Reference proteome</keyword>
<accession>A0A849HLM9</accession>
<evidence type="ECO:0000259" key="2">
    <source>
        <dbReference type="Pfam" id="PF05713"/>
    </source>
</evidence>
<name>A0A849HLM9_9MICO</name>
<feature type="compositionally biased region" description="Basic residues" evidence="1">
    <location>
        <begin position="14"/>
        <end position="26"/>
    </location>
</feature>
<reference evidence="3 4" key="1">
    <citation type="submission" date="2020-04" db="EMBL/GenBank/DDBJ databases">
        <title>Knoellia sp. isolate from air conditioner.</title>
        <authorList>
            <person name="Chea S."/>
            <person name="Kim D.-U."/>
        </authorList>
    </citation>
    <scope>NUCLEOTIDE SEQUENCE [LARGE SCALE GENOMIC DNA]</scope>
    <source>
        <strain evidence="3 4">DB2414S</strain>
    </source>
</reference>
<evidence type="ECO:0000313" key="3">
    <source>
        <dbReference type="EMBL" id="NNM48262.1"/>
    </source>
</evidence>